<name>A0A9W6MPV4_9PROT</name>
<comment type="subcellular location">
    <subcellularLocation>
        <location evidence="1">Cell membrane</location>
        <topology evidence="1">Multi-pass membrane protein</topology>
    </subcellularLocation>
</comment>
<dbReference type="RefSeq" id="WP_271187677.1">
    <property type="nucleotide sequence ID" value="NZ_BSFE01000010.1"/>
</dbReference>
<dbReference type="InterPro" id="IPR036259">
    <property type="entry name" value="MFS_trans_sf"/>
</dbReference>
<evidence type="ECO:0000256" key="3">
    <source>
        <dbReference type="ARBA" id="ARBA00022475"/>
    </source>
</evidence>
<keyword evidence="5 7" id="KW-1133">Transmembrane helix</keyword>
<feature type="transmembrane region" description="Helical" evidence="7">
    <location>
        <begin position="265"/>
        <end position="287"/>
    </location>
</feature>
<reference evidence="8" key="2">
    <citation type="submission" date="2023-01" db="EMBL/GenBank/DDBJ databases">
        <authorList>
            <person name="Sun Q."/>
            <person name="Evtushenko L."/>
        </authorList>
    </citation>
    <scope>NUCLEOTIDE SEQUENCE</scope>
    <source>
        <strain evidence="8">VKM B-1513</strain>
    </source>
</reference>
<feature type="transmembrane region" description="Helical" evidence="7">
    <location>
        <begin position="56"/>
        <end position="74"/>
    </location>
</feature>
<reference evidence="8" key="1">
    <citation type="journal article" date="2014" name="Int. J. Syst. Evol. Microbiol.">
        <title>Complete genome sequence of Corynebacterium casei LMG S-19264T (=DSM 44701T), isolated from a smear-ripened cheese.</title>
        <authorList>
            <consortium name="US DOE Joint Genome Institute (JGI-PGF)"/>
            <person name="Walter F."/>
            <person name="Albersmeier A."/>
            <person name="Kalinowski J."/>
            <person name="Ruckert C."/>
        </authorList>
    </citation>
    <scope>NUCLEOTIDE SEQUENCE</scope>
    <source>
        <strain evidence="8">VKM B-1513</strain>
    </source>
</reference>
<evidence type="ECO:0008006" key="10">
    <source>
        <dbReference type="Google" id="ProtNLM"/>
    </source>
</evidence>
<comment type="caution">
    <text evidence="8">The sequence shown here is derived from an EMBL/GenBank/DDBJ whole genome shotgun (WGS) entry which is preliminary data.</text>
</comment>
<dbReference type="InterPro" id="IPR011701">
    <property type="entry name" value="MFS"/>
</dbReference>
<dbReference type="GO" id="GO:0022857">
    <property type="term" value="F:transmembrane transporter activity"/>
    <property type="evidence" value="ECO:0007669"/>
    <property type="project" value="InterPro"/>
</dbReference>
<keyword evidence="3" id="KW-1003">Cell membrane</keyword>
<sequence length="440" mass="46480">MSARIAARLVTQKRFLPLLVAQSLGAFNDNFFRYALVTLIAFEGLTMFGLDRLTLVSVAASMFTVPIFLFSAVAGRMADKFDRTRIMRFAKFAEIWLMAITALGFILEQPHLLMTALFLMGTQSAFFTPAKNSALPTLLSDTELVPANALISGLLNVSVLIGIGTGTWLITQSFGPQAVGGGLVVMAIVGWLAIRQLPEAPASRPDMPLTVNFIGETFRVLGYALKAPDVLRPLTGVAWFWMLAASIITLMPVFTASVLGADETVVLLFSALFTVGAAIGAMACGALSGDGDALPFSIAGAFGVVIFAGDVALHTWSNPLTPEGAPLVSANAFMAEPANLRILIDLGMAAVSAGLFVVPLQAMAQRRAPAELRGRLLAAGGILNAATATAGQFVLAVIAALTLPIQTAFLVIAAISLLAGLFILWRQSLRWRSAPDSPSR</sequence>
<evidence type="ECO:0000256" key="1">
    <source>
        <dbReference type="ARBA" id="ARBA00004651"/>
    </source>
</evidence>
<evidence type="ECO:0000256" key="6">
    <source>
        <dbReference type="ARBA" id="ARBA00023136"/>
    </source>
</evidence>
<feature type="transmembrane region" description="Helical" evidence="7">
    <location>
        <begin position="407"/>
        <end position="425"/>
    </location>
</feature>
<dbReference type="AlphaFoldDB" id="A0A9W6MPV4"/>
<evidence type="ECO:0000256" key="2">
    <source>
        <dbReference type="ARBA" id="ARBA00022448"/>
    </source>
</evidence>
<feature type="transmembrane region" description="Helical" evidence="7">
    <location>
        <begin position="95"/>
        <end position="119"/>
    </location>
</feature>
<feature type="transmembrane region" description="Helical" evidence="7">
    <location>
        <begin position="149"/>
        <end position="171"/>
    </location>
</feature>
<dbReference type="Pfam" id="PF07690">
    <property type="entry name" value="MFS_1"/>
    <property type="match status" value="1"/>
</dbReference>
<evidence type="ECO:0000256" key="4">
    <source>
        <dbReference type="ARBA" id="ARBA00022692"/>
    </source>
</evidence>
<dbReference type="CDD" id="cd06173">
    <property type="entry name" value="MFS_MefA_like"/>
    <property type="match status" value="1"/>
</dbReference>
<keyword evidence="4 7" id="KW-0812">Transmembrane</keyword>
<dbReference type="Proteomes" id="UP001143486">
    <property type="component" value="Unassembled WGS sequence"/>
</dbReference>
<accession>A0A9W6MPV4</accession>
<dbReference type="EMBL" id="BSFE01000010">
    <property type="protein sequence ID" value="GLK53324.1"/>
    <property type="molecule type" value="Genomic_DNA"/>
</dbReference>
<dbReference type="GO" id="GO:0005886">
    <property type="term" value="C:plasma membrane"/>
    <property type="evidence" value="ECO:0007669"/>
    <property type="project" value="UniProtKB-SubCell"/>
</dbReference>
<feature type="transmembrane region" description="Helical" evidence="7">
    <location>
        <begin position="342"/>
        <end position="364"/>
    </location>
</feature>
<feature type="transmembrane region" description="Helical" evidence="7">
    <location>
        <begin position="178"/>
        <end position="197"/>
    </location>
</feature>
<dbReference type="Gene3D" id="1.20.1250.20">
    <property type="entry name" value="MFS general substrate transporter like domains"/>
    <property type="match status" value="1"/>
</dbReference>
<evidence type="ECO:0000313" key="8">
    <source>
        <dbReference type="EMBL" id="GLK53324.1"/>
    </source>
</evidence>
<feature type="transmembrane region" description="Helical" evidence="7">
    <location>
        <begin position="376"/>
        <end position="401"/>
    </location>
</feature>
<protein>
    <recommendedName>
        <fullName evidence="10">MFS transporter</fullName>
    </recommendedName>
</protein>
<evidence type="ECO:0000256" key="7">
    <source>
        <dbReference type="SAM" id="Phobius"/>
    </source>
</evidence>
<dbReference type="SUPFAM" id="SSF103473">
    <property type="entry name" value="MFS general substrate transporter"/>
    <property type="match status" value="1"/>
</dbReference>
<feature type="transmembrane region" description="Helical" evidence="7">
    <location>
        <begin position="31"/>
        <end position="50"/>
    </location>
</feature>
<organism evidence="8 9">
    <name type="scientific">Maricaulis virginensis</name>
    <dbReference type="NCBI Taxonomy" id="144022"/>
    <lineage>
        <taxon>Bacteria</taxon>
        <taxon>Pseudomonadati</taxon>
        <taxon>Pseudomonadota</taxon>
        <taxon>Alphaproteobacteria</taxon>
        <taxon>Maricaulales</taxon>
        <taxon>Maricaulaceae</taxon>
        <taxon>Maricaulis</taxon>
    </lineage>
</organism>
<evidence type="ECO:0000256" key="5">
    <source>
        <dbReference type="ARBA" id="ARBA00022989"/>
    </source>
</evidence>
<keyword evidence="2" id="KW-0813">Transport</keyword>
<evidence type="ECO:0000313" key="9">
    <source>
        <dbReference type="Proteomes" id="UP001143486"/>
    </source>
</evidence>
<proteinExistence type="predicted"/>
<feature type="transmembrane region" description="Helical" evidence="7">
    <location>
        <begin position="237"/>
        <end position="259"/>
    </location>
</feature>
<dbReference type="PANTHER" id="PTHR43266">
    <property type="entry name" value="MACROLIDE-EFFLUX PROTEIN"/>
    <property type="match status" value="1"/>
</dbReference>
<keyword evidence="9" id="KW-1185">Reference proteome</keyword>
<gene>
    <name evidence="8" type="ORF">GCM10017621_28320</name>
</gene>
<keyword evidence="6 7" id="KW-0472">Membrane</keyword>
<dbReference type="PANTHER" id="PTHR43266:SF2">
    <property type="entry name" value="MAJOR FACILITATOR SUPERFAMILY (MFS) PROFILE DOMAIN-CONTAINING PROTEIN"/>
    <property type="match status" value="1"/>
</dbReference>